<dbReference type="GeneID" id="70221807"/>
<organism evidence="1 2">
    <name type="scientific">Fusarium redolens</name>
    <dbReference type="NCBI Taxonomy" id="48865"/>
    <lineage>
        <taxon>Eukaryota</taxon>
        <taxon>Fungi</taxon>
        <taxon>Dikarya</taxon>
        <taxon>Ascomycota</taxon>
        <taxon>Pezizomycotina</taxon>
        <taxon>Sordariomycetes</taxon>
        <taxon>Hypocreomycetidae</taxon>
        <taxon>Hypocreales</taxon>
        <taxon>Nectriaceae</taxon>
        <taxon>Fusarium</taxon>
        <taxon>Fusarium redolens species complex</taxon>
    </lineage>
</organism>
<accession>A0A9P9HYF2</accession>
<gene>
    <name evidence="1" type="ORF">BKA55DRAFT_558133</name>
</gene>
<keyword evidence="2" id="KW-1185">Reference proteome</keyword>
<dbReference type="EMBL" id="JAGMUX010000003">
    <property type="protein sequence ID" value="KAH7265192.1"/>
    <property type="molecule type" value="Genomic_DNA"/>
</dbReference>
<dbReference type="Proteomes" id="UP000720189">
    <property type="component" value="Unassembled WGS sequence"/>
</dbReference>
<evidence type="ECO:0000313" key="1">
    <source>
        <dbReference type="EMBL" id="KAH7265192.1"/>
    </source>
</evidence>
<sequence length="77" mass="8677">MTFEYTEIRGALIVDCDQVKARLTSPLTPIYQKEGLEVEKECIERIPAPASMEPRRLALSSSERCIHTARKVQTTLG</sequence>
<protein>
    <submittedName>
        <fullName evidence="1">Uncharacterized protein</fullName>
    </submittedName>
</protein>
<reference evidence="1" key="1">
    <citation type="journal article" date="2021" name="Nat. Commun.">
        <title>Genetic determinants of endophytism in the Arabidopsis root mycobiome.</title>
        <authorList>
            <person name="Mesny F."/>
            <person name="Miyauchi S."/>
            <person name="Thiergart T."/>
            <person name="Pickel B."/>
            <person name="Atanasova L."/>
            <person name="Karlsson M."/>
            <person name="Huettel B."/>
            <person name="Barry K.W."/>
            <person name="Haridas S."/>
            <person name="Chen C."/>
            <person name="Bauer D."/>
            <person name="Andreopoulos W."/>
            <person name="Pangilinan J."/>
            <person name="LaButti K."/>
            <person name="Riley R."/>
            <person name="Lipzen A."/>
            <person name="Clum A."/>
            <person name="Drula E."/>
            <person name="Henrissat B."/>
            <person name="Kohler A."/>
            <person name="Grigoriev I.V."/>
            <person name="Martin F.M."/>
            <person name="Hacquard S."/>
        </authorList>
    </citation>
    <scope>NUCLEOTIDE SEQUENCE</scope>
    <source>
        <strain evidence="1">MPI-CAGE-AT-0023</strain>
    </source>
</reference>
<name>A0A9P9HYF2_FUSRE</name>
<dbReference type="AlphaFoldDB" id="A0A9P9HYF2"/>
<dbReference type="RefSeq" id="XP_046053927.1">
    <property type="nucleotide sequence ID" value="XM_046191853.1"/>
</dbReference>
<evidence type="ECO:0000313" key="2">
    <source>
        <dbReference type="Proteomes" id="UP000720189"/>
    </source>
</evidence>
<comment type="caution">
    <text evidence="1">The sequence shown here is derived from an EMBL/GenBank/DDBJ whole genome shotgun (WGS) entry which is preliminary data.</text>
</comment>
<proteinExistence type="predicted"/>